<evidence type="ECO:0000313" key="1">
    <source>
        <dbReference type="EMBL" id="MDO6423371.1"/>
    </source>
</evidence>
<evidence type="ECO:0000313" key="2">
    <source>
        <dbReference type="Proteomes" id="UP001169760"/>
    </source>
</evidence>
<sequence>MNTELDDKLALLINGQLDANEQAELEKQIAANEELAAEAEFLGALQKGIQQQHAVPPGAMGLARLKRDIASEQKRAHTEGQTSAAAQTNAGKVKAASNFWKPLSIAACCLLAVQSFLTMQGSSRDDPSGVVPLSGSAVPAGPQLQVVFKDTATAGQIREGLLSINAELISGPGALGIYTVQLPANADISQAQVLLSGLPFIEEVEAVTRANES</sequence>
<accession>A0AAW7X9T0</accession>
<dbReference type="AlphaFoldDB" id="A0AAW7X9T0"/>
<gene>
    <name evidence="1" type="ORF">Q4521_12900</name>
</gene>
<proteinExistence type="predicted"/>
<dbReference type="RefSeq" id="WP_303493060.1">
    <property type="nucleotide sequence ID" value="NZ_JAUOPB010000009.1"/>
</dbReference>
<protein>
    <recommendedName>
        <fullName evidence="3">Transmembrane anti-sigma factor</fullName>
    </recommendedName>
</protein>
<dbReference type="Proteomes" id="UP001169760">
    <property type="component" value="Unassembled WGS sequence"/>
</dbReference>
<dbReference type="EMBL" id="JAUOPB010000009">
    <property type="protein sequence ID" value="MDO6423371.1"/>
    <property type="molecule type" value="Genomic_DNA"/>
</dbReference>
<comment type="caution">
    <text evidence="1">The sequence shown here is derived from an EMBL/GenBank/DDBJ whole genome shotgun (WGS) entry which is preliminary data.</text>
</comment>
<organism evidence="1 2">
    <name type="scientific">Saccharophagus degradans</name>
    <dbReference type="NCBI Taxonomy" id="86304"/>
    <lineage>
        <taxon>Bacteria</taxon>
        <taxon>Pseudomonadati</taxon>
        <taxon>Pseudomonadota</taxon>
        <taxon>Gammaproteobacteria</taxon>
        <taxon>Cellvibrionales</taxon>
        <taxon>Cellvibrionaceae</taxon>
        <taxon>Saccharophagus</taxon>
    </lineage>
</organism>
<name>A0AAW7X9T0_9GAMM</name>
<reference evidence="1" key="1">
    <citation type="submission" date="2023-07" db="EMBL/GenBank/DDBJ databases">
        <title>Genome content predicts the carbon catabolic preferences of heterotrophic bacteria.</title>
        <authorList>
            <person name="Gralka M."/>
        </authorList>
    </citation>
    <scope>NUCLEOTIDE SEQUENCE</scope>
    <source>
        <strain evidence="1">I3M17_2</strain>
    </source>
</reference>
<evidence type="ECO:0008006" key="3">
    <source>
        <dbReference type="Google" id="ProtNLM"/>
    </source>
</evidence>